<reference evidence="2" key="1">
    <citation type="journal article" date="2020" name="Stud. Mycol.">
        <title>101 Dothideomycetes genomes: a test case for predicting lifestyles and emergence of pathogens.</title>
        <authorList>
            <person name="Haridas S."/>
            <person name="Albert R."/>
            <person name="Binder M."/>
            <person name="Bloem J."/>
            <person name="Labutti K."/>
            <person name="Salamov A."/>
            <person name="Andreopoulos B."/>
            <person name="Baker S."/>
            <person name="Barry K."/>
            <person name="Bills G."/>
            <person name="Bluhm B."/>
            <person name="Cannon C."/>
            <person name="Castanera R."/>
            <person name="Culley D."/>
            <person name="Daum C."/>
            <person name="Ezra D."/>
            <person name="Gonzalez J."/>
            <person name="Henrissat B."/>
            <person name="Kuo A."/>
            <person name="Liang C."/>
            <person name="Lipzen A."/>
            <person name="Lutzoni F."/>
            <person name="Magnuson J."/>
            <person name="Mondo S."/>
            <person name="Nolan M."/>
            <person name="Ohm R."/>
            <person name="Pangilinan J."/>
            <person name="Park H.-J."/>
            <person name="Ramirez L."/>
            <person name="Alfaro M."/>
            <person name="Sun H."/>
            <person name="Tritt A."/>
            <person name="Yoshinaga Y."/>
            <person name="Zwiers L.-H."/>
            <person name="Turgeon B."/>
            <person name="Goodwin S."/>
            <person name="Spatafora J."/>
            <person name="Crous P."/>
            <person name="Grigoriev I."/>
        </authorList>
    </citation>
    <scope>NUCLEOTIDE SEQUENCE</scope>
    <source>
        <strain evidence="2">CBS 175.79</strain>
    </source>
</reference>
<keyword evidence="3" id="KW-1185">Reference proteome</keyword>
<dbReference type="GeneID" id="54286765"/>
<organism evidence="2 3">
    <name type="scientific">Aaosphaeria arxii CBS 175.79</name>
    <dbReference type="NCBI Taxonomy" id="1450172"/>
    <lineage>
        <taxon>Eukaryota</taxon>
        <taxon>Fungi</taxon>
        <taxon>Dikarya</taxon>
        <taxon>Ascomycota</taxon>
        <taxon>Pezizomycotina</taxon>
        <taxon>Dothideomycetes</taxon>
        <taxon>Pleosporomycetidae</taxon>
        <taxon>Pleosporales</taxon>
        <taxon>Pleosporales incertae sedis</taxon>
        <taxon>Aaosphaeria</taxon>
    </lineage>
</organism>
<feature type="compositionally biased region" description="Basic and acidic residues" evidence="1">
    <location>
        <begin position="720"/>
        <end position="747"/>
    </location>
</feature>
<evidence type="ECO:0000256" key="1">
    <source>
        <dbReference type="SAM" id="MobiDB-lite"/>
    </source>
</evidence>
<dbReference type="RefSeq" id="XP_033378295.1">
    <property type="nucleotide sequence ID" value="XM_033529368.1"/>
</dbReference>
<dbReference type="AlphaFoldDB" id="A0A6A5XAT3"/>
<feature type="region of interest" description="Disordered" evidence="1">
    <location>
        <begin position="1"/>
        <end position="34"/>
    </location>
</feature>
<dbReference type="EMBL" id="ML978077">
    <property type="protein sequence ID" value="KAF2009956.1"/>
    <property type="molecule type" value="Genomic_DNA"/>
</dbReference>
<evidence type="ECO:0000313" key="2">
    <source>
        <dbReference type="EMBL" id="KAF2009956.1"/>
    </source>
</evidence>
<feature type="region of interest" description="Disordered" evidence="1">
    <location>
        <begin position="708"/>
        <end position="747"/>
    </location>
</feature>
<accession>A0A6A5XAT3</accession>
<feature type="compositionally biased region" description="Polar residues" evidence="1">
    <location>
        <begin position="1"/>
        <end position="14"/>
    </location>
</feature>
<gene>
    <name evidence="2" type="ORF">BU24DRAFT_427997</name>
</gene>
<sequence>MDADTDSSTSVSRETSPDAARPNGTQRDGDITMSEPIVQDSPFLRLPVDIFKCISDYLDRDSAWSLKRLCKGMSQSKLVNELLYKYPLQWNDVSDLCLRDWKYGPTGQQRWEAFQESIDDSNRNYVHRLSMSHWSSIQDFRWIEENLPSLTCLDISSIKDFVWTPEETWTWTELANACPKLFGRLEELEVANWADYTNHSRISYAYSYEDYRFKTKFRLSRRQGGGSVAKILFPICTTLKTLSIREKYSGYHSWDEFEVHQRVCLLVNGIEENCPPTLTKLRVYDFGPYRSLFCTDVTSWGRLHDIEISLYDWLDGGRGPRELFAPIPYRIMPGDHRREDEEVFDDKTFETCGRNHMEVGKQVVSGVNASFIDVLQNLRTSTQKFSNIKVTPMSFRRSMEYQPLQLINASHRRRHVAATPVLVLPPPADPISSPDVQDALRWLAQTCGWKPALSWESLMCDVYPENLDSRYLLPKVDLIARIEAMMRILKSIDIPIRLLIGSRRDYNAPEVCLFFGDYKSFEGEGEGRREVLAPTQARCNLSGVAELVDELTISYPYDVPGVATWNRSKRASDAEKQLIDREKVGWRRFWKRYALKFKNLKKLTVTVPLELYNDWVQSQEFAELLADKGWEMLTLDDQSAPVTDIMSRTYPITFQKFSFVRKRHCMEFVRRVFFREDTQELHLNAPNLTSEQLEGREILDSEIADLDNPPAHRFWPATSRKAERVLKRKSEHDGPESSAKRPTLETS</sequence>
<evidence type="ECO:0008006" key="4">
    <source>
        <dbReference type="Google" id="ProtNLM"/>
    </source>
</evidence>
<evidence type="ECO:0000313" key="3">
    <source>
        <dbReference type="Proteomes" id="UP000799778"/>
    </source>
</evidence>
<dbReference type="OrthoDB" id="3889716at2759"/>
<name>A0A6A5XAT3_9PLEO</name>
<dbReference type="Proteomes" id="UP000799778">
    <property type="component" value="Unassembled WGS sequence"/>
</dbReference>
<protein>
    <recommendedName>
        <fullName evidence="4">F-box domain-containing protein</fullName>
    </recommendedName>
</protein>
<proteinExistence type="predicted"/>